<dbReference type="PANTHER" id="PTHR34535:SF3">
    <property type="entry name" value="HYDROGENASE MATURATION FACTOR HYPA"/>
    <property type="match status" value="1"/>
</dbReference>
<accession>A0A2N3G4S7</accession>
<dbReference type="Gene3D" id="3.30.2320.50">
    <property type="match status" value="1"/>
</dbReference>
<dbReference type="GO" id="GO:0051604">
    <property type="term" value="P:protein maturation"/>
    <property type="evidence" value="ECO:0007669"/>
    <property type="project" value="InterPro"/>
</dbReference>
<reference evidence="4 5" key="1">
    <citation type="journal article" date="2017" name="ISME J.">
        <title>Potential for microbial H2 and metal transformations associated with novel bacteria and archaea in deep terrestrial subsurface sediments.</title>
        <authorList>
            <person name="Hernsdorf A.W."/>
            <person name="Amano Y."/>
            <person name="Miyakawa K."/>
            <person name="Ise K."/>
            <person name="Suzuki Y."/>
            <person name="Anantharaman K."/>
            <person name="Probst A."/>
            <person name="Burstein D."/>
            <person name="Thomas B.C."/>
            <person name="Banfield J.F."/>
        </authorList>
    </citation>
    <scope>NUCLEOTIDE SEQUENCE [LARGE SCALE GENOMIC DNA]</scope>
    <source>
        <strain evidence="4">HGW-Actinobacteria-3</strain>
    </source>
</reference>
<organism evidence="4 5">
    <name type="scientific">Candidatus Anoxymicrobium japonicum</name>
    <dbReference type="NCBI Taxonomy" id="2013648"/>
    <lineage>
        <taxon>Bacteria</taxon>
        <taxon>Bacillati</taxon>
        <taxon>Actinomycetota</taxon>
        <taxon>Candidatus Geothermincolia</taxon>
        <taxon>Candidatus Geothermincolales</taxon>
        <taxon>Candidatus Anoxymicrobiaceae</taxon>
        <taxon>Candidatus Anoxymicrobium</taxon>
    </lineage>
</organism>
<evidence type="ECO:0000256" key="3">
    <source>
        <dbReference type="ARBA" id="ARBA00022833"/>
    </source>
</evidence>
<keyword evidence="2" id="KW-0479">Metal-binding</keyword>
<gene>
    <name evidence="4" type="ORF">CVT63_06465</name>
</gene>
<comment type="caution">
    <text evidence="4">The sequence shown here is derived from an EMBL/GenBank/DDBJ whole genome shotgun (WGS) entry which is preliminary data.</text>
</comment>
<keyword evidence="1" id="KW-0533">Nickel</keyword>
<dbReference type="GO" id="GO:0008270">
    <property type="term" value="F:zinc ion binding"/>
    <property type="evidence" value="ECO:0007669"/>
    <property type="project" value="TreeGrafter"/>
</dbReference>
<dbReference type="InterPro" id="IPR000688">
    <property type="entry name" value="HypA/HybF"/>
</dbReference>
<dbReference type="Proteomes" id="UP000233654">
    <property type="component" value="Unassembled WGS sequence"/>
</dbReference>
<sequence length="74" mass="8397">MHELSVTESMLGVVLRHARANNVGEVTRINMVLGEKCSVVEESVRFYFEIIGKDTIAEGAELNFRRTKLITRCK</sequence>
<evidence type="ECO:0008006" key="6">
    <source>
        <dbReference type="Google" id="ProtNLM"/>
    </source>
</evidence>
<dbReference type="AlphaFoldDB" id="A0A2N3G4S7"/>
<dbReference type="GO" id="GO:0016151">
    <property type="term" value="F:nickel cation binding"/>
    <property type="evidence" value="ECO:0007669"/>
    <property type="project" value="InterPro"/>
</dbReference>
<dbReference type="EMBL" id="PHEX01000059">
    <property type="protein sequence ID" value="PKQ27730.1"/>
    <property type="molecule type" value="Genomic_DNA"/>
</dbReference>
<dbReference type="Pfam" id="PF01155">
    <property type="entry name" value="HypA"/>
    <property type="match status" value="1"/>
</dbReference>
<name>A0A2N3G4S7_9ACTN</name>
<evidence type="ECO:0000256" key="2">
    <source>
        <dbReference type="ARBA" id="ARBA00022723"/>
    </source>
</evidence>
<evidence type="ECO:0000313" key="5">
    <source>
        <dbReference type="Proteomes" id="UP000233654"/>
    </source>
</evidence>
<keyword evidence="3" id="KW-0862">Zinc</keyword>
<protein>
    <recommendedName>
        <fullName evidence="6">Hydrogenase maturation nickel metallochaperone HypA</fullName>
    </recommendedName>
</protein>
<proteinExistence type="predicted"/>
<evidence type="ECO:0000313" key="4">
    <source>
        <dbReference type="EMBL" id="PKQ27730.1"/>
    </source>
</evidence>
<dbReference type="PANTHER" id="PTHR34535">
    <property type="entry name" value="HYDROGENASE MATURATION FACTOR HYPA"/>
    <property type="match status" value="1"/>
</dbReference>
<evidence type="ECO:0000256" key="1">
    <source>
        <dbReference type="ARBA" id="ARBA00022596"/>
    </source>
</evidence>